<sequence>MNILKHNTHNHFDKDNLHLSNLLHDSRFWLVTALIAFMAILVALAAIGTGEGMPSTGGYPFGYPYTPIP</sequence>
<dbReference type="AlphaFoldDB" id="A0A1Q2MC21"/>
<organism evidence="2 3">
    <name type="scientific">Limihaloglobus sulfuriphilus</name>
    <dbReference type="NCBI Taxonomy" id="1851148"/>
    <lineage>
        <taxon>Bacteria</taxon>
        <taxon>Pseudomonadati</taxon>
        <taxon>Planctomycetota</taxon>
        <taxon>Phycisphaerae</taxon>
        <taxon>Sedimentisphaerales</taxon>
        <taxon>Sedimentisphaeraceae</taxon>
        <taxon>Limihaloglobus</taxon>
    </lineage>
</organism>
<keyword evidence="3" id="KW-1185">Reference proteome</keyword>
<proteinExistence type="predicted"/>
<accession>A0A1Q2MC21</accession>
<protein>
    <submittedName>
        <fullName evidence="2">Uncharacterized protein</fullName>
    </submittedName>
</protein>
<keyword evidence="1" id="KW-0472">Membrane</keyword>
<dbReference type="EMBL" id="CP019646">
    <property type="protein sequence ID" value="AQQ70275.1"/>
    <property type="molecule type" value="Genomic_DNA"/>
</dbReference>
<name>A0A1Q2MC21_9BACT</name>
<evidence type="ECO:0000256" key="1">
    <source>
        <dbReference type="SAM" id="Phobius"/>
    </source>
</evidence>
<reference evidence="3" key="1">
    <citation type="submission" date="2017-02" db="EMBL/GenBank/DDBJ databases">
        <title>Comparative genomics and description of representatives of a novel lineage of planctomycetes thriving in anoxic sediments.</title>
        <authorList>
            <person name="Spring S."/>
            <person name="Bunk B."/>
            <person name="Sproer C."/>
        </authorList>
    </citation>
    <scope>NUCLEOTIDE SEQUENCE [LARGE SCALE GENOMIC DNA]</scope>
    <source>
        <strain evidence="3">SM-Chi-D1</strain>
    </source>
</reference>
<feature type="transmembrane region" description="Helical" evidence="1">
    <location>
        <begin position="28"/>
        <end position="47"/>
    </location>
</feature>
<dbReference type="KEGG" id="pbas:SMSP2_00619"/>
<keyword evidence="1" id="KW-0812">Transmembrane</keyword>
<gene>
    <name evidence="2" type="ORF">SMSP2_00619</name>
</gene>
<evidence type="ECO:0000313" key="3">
    <source>
        <dbReference type="Proteomes" id="UP000188181"/>
    </source>
</evidence>
<dbReference type="RefSeq" id="WP_146682551.1">
    <property type="nucleotide sequence ID" value="NZ_CP019646.1"/>
</dbReference>
<evidence type="ECO:0000313" key="2">
    <source>
        <dbReference type="EMBL" id="AQQ70275.1"/>
    </source>
</evidence>
<keyword evidence="1" id="KW-1133">Transmembrane helix</keyword>
<dbReference type="Proteomes" id="UP000188181">
    <property type="component" value="Chromosome"/>
</dbReference>